<dbReference type="Pfam" id="PF13450">
    <property type="entry name" value="NAD_binding_8"/>
    <property type="match status" value="1"/>
</dbReference>
<evidence type="ECO:0000256" key="3">
    <source>
        <dbReference type="ARBA" id="ARBA00022630"/>
    </source>
</evidence>
<evidence type="ECO:0000256" key="4">
    <source>
        <dbReference type="ARBA" id="ARBA00022827"/>
    </source>
</evidence>
<feature type="domain" description="UDP-galactopyranose mutase C-terminal" evidence="6">
    <location>
        <begin position="164"/>
        <end position="364"/>
    </location>
</feature>
<comment type="cofactor">
    <cofactor evidence="1">
        <name>FAD</name>
        <dbReference type="ChEBI" id="CHEBI:57692"/>
    </cofactor>
</comment>
<dbReference type="PANTHER" id="PTHR21197:SF0">
    <property type="entry name" value="UDP-GALACTOPYRANOSE MUTASE"/>
    <property type="match status" value="1"/>
</dbReference>
<protein>
    <submittedName>
        <fullName evidence="7">UDP-galactopyranose mutase</fullName>
    </submittedName>
</protein>
<dbReference type="AlphaFoldDB" id="A0A149UNB5"/>
<dbReference type="InterPro" id="IPR015899">
    <property type="entry name" value="UDP-GalPyranose_mutase_C"/>
</dbReference>
<evidence type="ECO:0000256" key="2">
    <source>
        <dbReference type="ARBA" id="ARBA00009321"/>
    </source>
</evidence>
<dbReference type="Gene3D" id="3.40.50.720">
    <property type="entry name" value="NAD(P)-binding Rossmann-like Domain"/>
    <property type="match status" value="3"/>
</dbReference>
<sequence length="400" mass="45533">MVALAECVLDCVGSQILKSFCVVGAGFSGAIIARHLAERGHKVTVVDERPHLGGNCHTERDAETGVMVHKYGPHIFHTADKRAWDYVQRFGKFQPYINRVKAISKDRVYTLPVNLLTINQFFGTTMGPKEARAFIENKADRSIQAPRSFEEQALSMIGPELYKAFFYGYTRKQWGLEPIELPASILKRLPLRFNYDDNYFNHPYQGMPEDGYTSIVQNILAVDGIDIRLGCSFESLEGKYDHVFYTGPIDRYFQFRLGRLGYRTLDFERFVDEGDHQGTAVINYCDENVPFTRISEHKHFAPWEQDKFSKTVCFREYSRLTGEGDVPYYPIRLVNEKKMLDSYIALAKSESGVSFMGRLGTYRYLDMDVTITEALAACDQIDALVQTGNAALPSFFVDPA</sequence>
<proteinExistence type="inferred from homology"/>
<evidence type="ECO:0000313" key="8">
    <source>
        <dbReference type="Proteomes" id="UP000075377"/>
    </source>
</evidence>
<accession>A0A149UNB5</accession>
<dbReference type="Pfam" id="PF03275">
    <property type="entry name" value="GLF"/>
    <property type="match status" value="1"/>
</dbReference>
<dbReference type="NCBIfam" id="TIGR00031">
    <property type="entry name" value="UDP-GALP_mutase"/>
    <property type="match status" value="1"/>
</dbReference>
<dbReference type="GO" id="GO:0050660">
    <property type="term" value="F:flavin adenine dinucleotide binding"/>
    <property type="evidence" value="ECO:0007669"/>
    <property type="project" value="TreeGrafter"/>
</dbReference>
<keyword evidence="5" id="KW-0413">Isomerase</keyword>
<organism evidence="7 8">
    <name type="scientific">Acetobacter malorum</name>
    <dbReference type="NCBI Taxonomy" id="178901"/>
    <lineage>
        <taxon>Bacteria</taxon>
        <taxon>Pseudomonadati</taxon>
        <taxon>Pseudomonadota</taxon>
        <taxon>Alphaproteobacteria</taxon>
        <taxon>Acetobacterales</taxon>
        <taxon>Acetobacteraceae</taxon>
        <taxon>Acetobacter</taxon>
    </lineage>
</organism>
<evidence type="ECO:0000259" key="6">
    <source>
        <dbReference type="Pfam" id="PF03275"/>
    </source>
</evidence>
<dbReference type="InterPro" id="IPR004379">
    <property type="entry name" value="UDP-GALP_mutase"/>
</dbReference>
<evidence type="ECO:0000256" key="5">
    <source>
        <dbReference type="ARBA" id="ARBA00023235"/>
    </source>
</evidence>
<dbReference type="Proteomes" id="UP000075377">
    <property type="component" value="Unassembled WGS sequence"/>
</dbReference>
<dbReference type="GO" id="GO:0008767">
    <property type="term" value="F:UDP-galactopyranose mutase activity"/>
    <property type="evidence" value="ECO:0007669"/>
    <property type="project" value="InterPro"/>
</dbReference>
<dbReference type="SUPFAM" id="SSF54373">
    <property type="entry name" value="FAD-linked reductases, C-terminal domain"/>
    <property type="match status" value="1"/>
</dbReference>
<reference evidence="7 8" key="1">
    <citation type="submission" date="2015-06" db="EMBL/GenBank/DDBJ databases">
        <title>Improved classification and identification of acetic acid bacteria using matrix-assisted laser desorption/ionization time-of-flight mass spectrometry; Gluconobacter nephelii and Gluconobacter uchimurae are later heterotypic synonyms of Gluconobacter japonicus and Gluconobacter oxydans, respectively.</title>
        <authorList>
            <person name="Li L."/>
            <person name="Cleenwerck I."/>
            <person name="De Vuyst L."/>
            <person name="Vandamme P."/>
        </authorList>
    </citation>
    <scope>NUCLEOTIDE SEQUENCE [LARGE SCALE GENOMIC DNA]</scope>
    <source>
        <strain evidence="7 8">LMG 1699</strain>
    </source>
</reference>
<dbReference type="PATRIC" id="fig|178901.14.peg.3542"/>
<keyword evidence="4" id="KW-0274">FAD</keyword>
<dbReference type="SUPFAM" id="SSF51971">
    <property type="entry name" value="Nucleotide-binding domain"/>
    <property type="match status" value="1"/>
</dbReference>
<comment type="similarity">
    <text evidence="2">Belongs to the UDP-galactopyranose/dTDP-fucopyranose mutase family.</text>
</comment>
<keyword evidence="3" id="KW-0285">Flavoprotein</keyword>
<dbReference type="OrthoDB" id="9769600at2"/>
<name>A0A149UNB5_9PROT</name>
<dbReference type="EMBL" id="LHZX01000281">
    <property type="protein sequence ID" value="KXV69471.1"/>
    <property type="molecule type" value="Genomic_DNA"/>
</dbReference>
<comment type="caution">
    <text evidence="7">The sequence shown here is derived from an EMBL/GenBank/DDBJ whole genome shotgun (WGS) entry which is preliminary data.</text>
</comment>
<dbReference type="PANTHER" id="PTHR21197">
    <property type="entry name" value="UDP-GALACTOPYRANOSE MUTASE"/>
    <property type="match status" value="1"/>
</dbReference>
<evidence type="ECO:0000256" key="1">
    <source>
        <dbReference type="ARBA" id="ARBA00001974"/>
    </source>
</evidence>
<dbReference type="GO" id="GO:0005829">
    <property type="term" value="C:cytosol"/>
    <property type="evidence" value="ECO:0007669"/>
    <property type="project" value="TreeGrafter"/>
</dbReference>
<evidence type="ECO:0000313" key="7">
    <source>
        <dbReference type="EMBL" id="KXV69471.1"/>
    </source>
</evidence>
<gene>
    <name evidence="7" type="ORF">AD951_06490</name>
</gene>